<feature type="transmembrane region" description="Helical" evidence="16">
    <location>
        <begin position="259"/>
        <end position="282"/>
    </location>
</feature>
<keyword evidence="14" id="KW-0408">Iron</keyword>
<feature type="disulfide bond" evidence="14">
    <location>
        <begin position="34"/>
        <end position="74"/>
    </location>
</feature>
<evidence type="ECO:0000256" key="11">
    <source>
        <dbReference type="ARBA" id="ARBA00023157"/>
    </source>
</evidence>
<evidence type="ECO:0000256" key="16">
    <source>
        <dbReference type="SAM" id="Phobius"/>
    </source>
</evidence>
<comment type="similarity">
    <text evidence="13">Belongs to the SAT4 family.</text>
</comment>
<dbReference type="OrthoDB" id="2496787at2759"/>
<evidence type="ECO:0000313" key="20">
    <source>
        <dbReference type="Proteomes" id="UP000078544"/>
    </source>
</evidence>
<evidence type="ECO:0000256" key="10">
    <source>
        <dbReference type="ARBA" id="ARBA00023136"/>
    </source>
</evidence>
<keyword evidence="11 14" id="KW-1015">Disulfide bond</keyword>
<evidence type="ECO:0000256" key="4">
    <source>
        <dbReference type="ARBA" id="ARBA00010031"/>
    </source>
</evidence>
<dbReference type="InterPro" id="IPR008427">
    <property type="entry name" value="Extracellular_membr_CFEM_dom"/>
</dbReference>
<feature type="disulfide bond" evidence="14">
    <location>
        <begin position="48"/>
        <end position="55"/>
    </location>
</feature>
<evidence type="ECO:0000256" key="15">
    <source>
        <dbReference type="SAM" id="MobiDB-lite"/>
    </source>
</evidence>
<evidence type="ECO:0000256" key="3">
    <source>
        <dbReference type="ARBA" id="ARBA00004613"/>
    </source>
</evidence>
<gene>
    <name evidence="19" type="ORF">AAL_05462</name>
</gene>
<keyword evidence="9 16" id="KW-1133">Transmembrane helix</keyword>
<protein>
    <submittedName>
        <fullName evidence="19">Extracellular membrane protein, CFEM domain protein</fullName>
    </submittedName>
</protein>
<evidence type="ECO:0000256" key="2">
    <source>
        <dbReference type="ARBA" id="ARBA00004589"/>
    </source>
</evidence>
<feature type="transmembrane region" description="Helical" evidence="16">
    <location>
        <begin position="294"/>
        <end position="314"/>
    </location>
</feature>
<keyword evidence="10 16" id="KW-0472">Membrane</keyword>
<feature type="transmembrane region" description="Helical" evidence="16">
    <location>
        <begin position="134"/>
        <end position="156"/>
    </location>
</feature>
<evidence type="ECO:0000256" key="9">
    <source>
        <dbReference type="ARBA" id="ARBA00022989"/>
    </source>
</evidence>
<keyword evidence="7 16" id="KW-0812">Transmembrane</keyword>
<comment type="caution">
    <text evidence="19">The sequence shown here is derived from an EMBL/GenBank/DDBJ whole genome shotgun (WGS) entry which is preliminary data.</text>
</comment>
<feature type="compositionally biased region" description="Low complexity" evidence="15">
    <location>
        <begin position="606"/>
        <end position="615"/>
    </location>
</feature>
<dbReference type="GO" id="GO:0046872">
    <property type="term" value="F:metal ion binding"/>
    <property type="evidence" value="ECO:0007669"/>
    <property type="project" value="UniProtKB-UniRule"/>
</dbReference>
<feature type="region of interest" description="Disordered" evidence="15">
    <location>
        <begin position="567"/>
        <end position="618"/>
    </location>
</feature>
<dbReference type="InterPro" id="IPR049326">
    <property type="entry name" value="Rhodopsin_dom_fungi"/>
</dbReference>
<dbReference type="GO" id="GO:0098552">
    <property type="term" value="C:side of membrane"/>
    <property type="evidence" value="ECO:0007669"/>
    <property type="project" value="UniProtKB-KW"/>
</dbReference>
<evidence type="ECO:0000313" key="19">
    <source>
        <dbReference type="EMBL" id="KZZ93746.1"/>
    </source>
</evidence>
<accession>A0A168AC85</accession>
<feature type="transmembrane region" description="Helical" evidence="16">
    <location>
        <begin position="103"/>
        <end position="122"/>
    </location>
</feature>
<feature type="compositionally biased region" description="Low complexity" evidence="15">
    <location>
        <begin position="568"/>
        <end position="577"/>
    </location>
</feature>
<feature type="transmembrane region" description="Helical" evidence="16">
    <location>
        <begin position="176"/>
        <end position="201"/>
    </location>
</feature>
<feature type="binding site" description="axial binding residue" evidence="14">
    <location>
        <position position="52"/>
    </location>
    <ligand>
        <name>heme</name>
        <dbReference type="ChEBI" id="CHEBI:30413"/>
    </ligand>
    <ligandPart>
        <name>Fe</name>
        <dbReference type="ChEBI" id="CHEBI:18248"/>
    </ligandPart>
</feature>
<sequence>MKLTACLATAFVALPLVTAMHLTPMDAKARMPSCALSCANQYLETSQCKPDDRACVCNERPHQRVMTLCVMEKCSVRDALAVKRLTAIVCNEPIRDKSGQYEAISNSFGIISAVFVIQRFAYKHWARMDYGLDDWFTLITLIAGVPSTVINARGAVPNGVGRDTWTLVPDQISNFGFFFYLLEVIYFAEVALSKLAFLFFYARIFPTAGVQRLIWGTVVFVSLYGVAFVFGAIFQCTPIEHYWLRWEGTHDGQCVDINALAWSNAIISIILDAWMLAVPLWQLRALKLDLVKKLGVGLMFSVGAFVTIVSIMRLKTLVTFGSDTANPTWEFFDIGVWSTVEINVALICACLPSLRLLLVRMFPKVLGPRSRSYAKHSDARPPMRRVPPAVRTTCVSRVSRSRDGSPEMLDPASKSIVFSKTFDIEYGPPPTPSSLAPSSSSSQRDEASLVRMIELELNKMGSEPGPDVSSFLQRRPLPAPVLGAPPPTDDDALVGAITSPSPSLSLYLPPPLFLANASLVLVPVFLPYRSRCAALLPALRSGPIAMAPASASPSRCQPTATIELAPFSSTITSTSTSPDAKPPPRHVSSRQPHHAAAAETTDREQQQQQSQPAHAQVERWNHPRSNLAKLAFAFLSFMIAGMNDGAVGVRCPISYMTTAQTR</sequence>
<keyword evidence="8 17" id="KW-0732">Signal</keyword>
<evidence type="ECO:0000256" key="13">
    <source>
        <dbReference type="ARBA" id="ARBA00038359"/>
    </source>
</evidence>
<evidence type="ECO:0000256" key="12">
    <source>
        <dbReference type="ARBA" id="ARBA00023288"/>
    </source>
</evidence>
<evidence type="ECO:0000256" key="7">
    <source>
        <dbReference type="ARBA" id="ARBA00022692"/>
    </source>
</evidence>
<keyword evidence="20" id="KW-1185">Reference proteome</keyword>
<evidence type="ECO:0000256" key="17">
    <source>
        <dbReference type="SAM" id="SignalP"/>
    </source>
</evidence>
<proteinExistence type="inferred from homology"/>
<dbReference type="STRING" id="1081109.A0A168AC85"/>
<dbReference type="PANTHER" id="PTHR33048">
    <property type="entry name" value="PTH11-LIKE INTEGRAL MEMBRANE PROTEIN (AFU_ORTHOLOGUE AFUA_5G11245)"/>
    <property type="match status" value="1"/>
</dbReference>
<dbReference type="SMART" id="SM00747">
    <property type="entry name" value="CFEM"/>
    <property type="match status" value="1"/>
</dbReference>
<keyword evidence="5" id="KW-0964">Secreted</keyword>
<dbReference type="PANTHER" id="PTHR33048:SF143">
    <property type="entry name" value="EXTRACELLULAR MEMBRANE PROTEIN CFEM DOMAIN-CONTAINING PROTEIN-RELATED"/>
    <property type="match status" value="1"/>
</dbReference>
<evidence type="ECO:0000256" key="5">
    <source>
        <dbReference type="ARBA" id="ARBA00022525"/>
    </source>
</evidence>
<comment type="similarity">
    <text evidence="4">Belongs to the RBT5 family.</text>
</comment>
<evidence type="ECO:0000256" key="1">
    <source>
        <dbReference type="ARBA" id="ARBA00004141"/>
    </source>
</evidence>
<feature type="signal peptide" evidence="17">
    <location>
        <begin position="1"/>
        <end position="19"/>
    </location>
</feature>
<organism evidence="19 20">
    <name type="scientific">Moelleriella libera RCEF 2490</name>
    <dbReference type="NCBI Taxonomy" id="1081109"/>
    <lineage>
        <taxon>Eukaryota</taxon>
        <taxon>Fungi</taxon>
        <taxon>Dikarya</taxon>
        <taxon>Ascomycota</taxon>
        <taxon>Pezizomycotina</taxon>
        <taxon>Sordariomycetes</taxon>
        <taxon>Hypocreomycetidae</taxon>
        <taxon>Hypocreales</taxon>
        <taxon>Clavicipitaceae</taxon>
        <taxon>Moelleriella</taxon>
    </lineage>
</organism>
<dbReference type="Pfam" id="PF20684">
    <property type="entry name" value="Fung_rhodopsin"/>
    <property type="match status" value="1"/>
</dbReference>
<dbReference type="InterPro" id="IPR052337">
    <property type="entry name" value="SAT4-like"/>
</dbReference>
<feature type="domain" description="CFEM" evidence="18">
    <location>
        <begin position="6"/>
        <end position="116"/>
    </location>
</feature>
<keyword evidence="6" id="KW-0325">Glycoprotein</keyword>
<dbReference type="Proteomes" id="UP000078544">
    <property type="component" value="Unassembled WGS sequence"/>
</dbReference>
<evidence type="ECO:0000256" key="14">
    <source>
        <dbReference type="PROSITE-ProRule" id="PRU01356"/>
    </source>
</evidence>
<dbReference type="Pfam" id="PF05730">
    <property type="entry name" value="CFEM"/>
    <property type="match status" value="1"/>
</dbReference>
<dbReference type="EMBL" id="AZGY01000012">
    <property type="protein sequence ID" value="KZZ93746.1"/>
    <property type="molecule type" value="Genomic_DNA"/>
</dbReference>
<comment type="subcellular location">
    <subcellularLocation>
        <location evidence="2">Membrane</location>
        <topology evidence="2">Lipid-anchor</topology>
        <topology evidence="2">GPI-anchor</topology>
    </subcellularLocation>
    <subcellularLocation>
        <location evidence="1">Membrane</location>
        <topology evidence="1">Multi-pass membrane protein</topology>
    </subcellularLocation>
    <subcellularLocation>
        <location evidence="3">Secreted</location>
    </subcellularLocation>
</comment>
<reference evidence="19 20" key="1">
    <citation type="journal article" date="2016" name="Genome Biol. Evol.">
        <title>Divergent and convergent evolution of fungal pathogenicity.</title>
        <authorList>
            <person name="Shang Y."/>
            <person name="Xiao G."/>
            <person name="Zheng P."/>
            <person name="Cen K."/>
            <person name="Zhan S."/>
            <person name="Wang C."/>
        </authorList>
    </citation>
    <scope>NUCLEOTIDE SEQUENCE [LARGE SCALE GENOMIC DNA]</scope>
    <source>
        <strain evidence="19 20">RCEF 2490</strain>
    </source>
</reference>
<feature type="transmembrane region" description="Helical" evidence="16">
    <location>
        <begin position="213"/>
        <end position="234"/>
    </location>
</feature>
<keyword evidence="14" id="KW-0349">Heme</keyword>
<feature type="compositionally biased region" description="Basic residues" evidence="15">
    <location>
        <begin position="583"/>
        <end position="593"/>
    </location>
</feature>
<feature type="disulfide bond" evidence="14">
    <location>
        <begin position="38"/>
        <end position="69"/>
    </location>
</feature>
<feature type="chain" id="PRO_5007895296" evidence="17">
    <location>
        <begin position="20"/>
        <end position="662"/>
    </location>
</feature>
<keyword evidence="14" id="KW-0479">Metal-binding</keyword>
<evidence type="ECO:0000259" key="18">
    <source>
        <dbReference type="PROSITE" id="PS52012"/>
    </source>
</evidence>
<keyword evidence="12" id="KW-0449">Lipoprotein</keyword>
<name>A0A168AC85_9HYPO</name>
<dbReference type="GO" id="GO:0005576">
    <property type="term" value="C:extracellular region"/>
    <property type="evidence" value="ECO:0007669"/>
    <property type="project" value="UniProtKB-SubCell"/>
</dbReference>
<evidence type="ECO:0000256" key="6">
    <source>
        <dbReference type="ARBA" id="ARBA00022622"/>
    </source>
</evidence>
<dbReference type="AlphaFoldDB" id="A0A168AC85"/>
<feature type="disulfide bond" evidence="14">
    <location>
        <begin position="57"/>
        <end position="90"/>
    </location>
</feature>
<evidence type="ECO:0000256" key="8">
    <source>
        <dbReference type="ARBA" id="ARBA00022729"/>
    </source>
</evidence>
<keyword evidence="6" id="KW-0336">GPI-anchor</keyword>
<dbReference type="PROSITE" id="PS52012">
    <property type="entry name" value="CFEM"/>
    <property type="match status" value="1"/>
</dbReference>